<feature type="region of interest" description="Disordered" evidence="1">
    <location>
        <begin position="31"/>
        <end position="59"/>
    </location>
</feature>
<gene>
    <name evidence="2" type="ORF">PROH_13315</name>
</gene>
<keyword evidence="3" id="KW-1185">Reference proteome</keyword>
<evidence type="ECO:0000256" key="1">
    <source>
        <dbReference type="SAM" id="MobiDB-lite"/>
    </source>
</evidence>
<name>A0A0M2PUR3_PROHO</name>
<protein>
    <submittedName>
        <fullName evidence="2">Uncharacterized protein</fullName>
    </submittedName>
</protein>
<reference evidence="2" key="1">
    <citation type="submission" date="2012-04" db="EMBL/GenBank/DDBJ databases">
        <authorList>
            <person name="Borisov I.G."/>
            <person name="Ivanikova N.V."/>
            <person name="Pinevich A.V."/>
        </authorList>
    </citation>
    <scope>NUCLEOTIDE SEQUENCE</scope>
    <source>
        <strain evidence="2">CALU 1027</strain>
    </source>
</reference>
<proteinExistence type="predicted"/>
<comment type="caution">
    <text evidence="2">The sequence shown here is derived from an EMBL/GenBank/DDBJ whole genome shotgun (WGS) entry which is preliminary data.</text>
</comment>
<dbReference type="AlphaFoldDB" id="A0A0M2PUR3"/>
<accession>A0A0M2PUR3</accession>
<dbReference type="Proteomes" id="UP000034681">
    <property type="component" value="Unassembled WGS sequence"/>
</dbReference>
<sequence>MDSLPPTRPTFASLSVQFSAPTDRVALDLGTQPQIQGHESSRPVRPLLSEDAPQTPKTCSEVRLMSLDCKYP</sequence>
<organism evidence="2 3">
    <name type="scientific">Prochlorothrix hollandica PCC 9006 = CALU 1027</name>
    <dbReference type="NCBI Taxonomy" id="317619"/>
    <lineage>
        <taxon>Bacteria</taxon>
        <taxon>Bacillati</taxon>
        <taxon>Cyanobacteriota</taxon>
        <taxon>Cyanophyceae</taxon>
        <taxon>Prochlorotrichales</taxon>
        <taxon>Prochlorotrichaceae</taxon>
        <taxon>Prochlorothrix</taxon>
    </lineage>
</organism>
<evidence type="ECO:0000313" key="3">
    <source>
        <dbReference type="Proteomes" id="UP000034681"/>
    </source>
</evidence>
<dbReference type="EMBL" id="AJTX02000006">
    <property type="protein sequence ID" value="KKI98827.1"/>
    <property type="molecule type" value="Genomic_DNA"/>
</dbReference>
<evidence type="ECO:0000313" key="2">
    <source>
        <dbReference type="EMBL" id="KKI98827.1"/>
    </source>
</evidence>